<dbReference type="EMBL" id="SZWE01000001">
    <property type="protein sequence ID" value="MRU15362.1"/>
    <property type="molecule type" value="Genomic_DNA"/>
</dbReference>
<comment type="caution">
    <text evidence="2">The sequence shown here is derived from an EMBL/GenBank/DDBJ whole genome shotgun (WGS) entry which is preliminary data.</text>
</comment>
<feature type="transmembrane region" description="Helical" evidence="1">
    <location>
        <begin position="12"/>
        <end position="38"/>
    </location>
</feature>
<name>A0A844CL39_9RHOB</name>
<dbReference type="RefSeq" id="WP_154150573.1">
    <property type="nucleotide sequence ID" value="NZ_SZWE01000001.1"/>
</dbReference>
<keyword evidence="3" id="KW-1185">Reference proteome</keyword>
<dbReference type="OrthoDB" id="8850092at2"/>
<evidence type="ECO:0000313" key="2">
    <source>
        <dbReference type="EMBL" id="MRU15362.1"/>
    </source>
</evidence>
<organism evidence="2 3">
    <name type="scientific">Roseovarius bejariae</name>
    <dbReference type="NCBI Taxonomy" id="2576383"/>
    <lineage>
        <taxon>Bacteria</taxon>
        <taxon>Pseudomonadati</taxon>
        <taxon>Pseudomonadota</taxon>
        <taxon>Alphaproteobacteria</taxon>
        <taxon>Rhodobacterales</taxon>
        <taxon>Roseobacteraceae</taxon>
        <taxon>Roseovarius</taxon>
    </lineage>
</organism>
<feature type="transmembrane region" description="Helical" evidence="1">
    <location>
        <begin position="119"/>
        <end position="142"/>
    </location>
</feature>
<keyword evidence="1" id="KW-0472">Membrane</keyword>
<keyword evidence="1" id="KW-1133">Transmembrane helix</keyword>
<reference evidence="2 3" key="1">
    <citation type="submission" date="2019-05" db="EMBL/GenBank/DDBJ databases">
        <title>Roseovarius bejariae sp. nov., a moderately halophylic bacterium isolated from a saline soil in Rambla Salada (Murcia).</title>
        <authorList>
            <person name="Castro D.J."/>
            <person name="Gomez-Altuve A."/>
            <person name="Reina J.C."/>
            <person name="Rodriguez M."/>
            <person name="Sampedro I."/>
            <person name="Llamas I."/>
            <person name="Martinez-Checa F."/>
        </authorList>
    </citation>
    <scope>NUCLEOTIDE SEQUENCE [LARGE SCALE GENOMIC DNA]</scope>
    <source>
        <strain evidence="2 3">A21</strain>
    </source>
</reference>
<evidence type="ECO:0008006" key="4">
    <source>
        <dbReference type="Google" id="ProtNLM"/>
    </source>
</evidence>
<evidence type="ECO:0000313" key="3">
    <source>
        <dbReference type="Proteomes" id="UP000564704"/>
    </source>
</evidence>
<feature type="transmembrane region" description="Helical" evidence="1">
    <location>
        <begin position="162"/>
        <end position="188"/>
    </location>
</feature>
<keyword evidence="1" id="KW-0812">Transmembrane</keyword>
<protein>
    <recommendedName>
        <fullName evidence="4">Arginine/ornithine antiporter ArcD</fullName>
    </recommendedName>
</protein>
<sequence length="220" mass="23375">MTGEISSTAALWWAVAASGIYHGINPGMGWPMAVSAALMESRAGALYRALLALAAGHMLAMVVVLLPFSLMVTLVEWQRELRIGAACLVIGLGLYLLINRRHPRFLARVPPSRLALWSFLAAMAHGAGLMLVPIYLGICATIDQSAGHSAAAALMATDTTRALMVALLHTLAMAVAGGALAMGVYYWLGLTFLKKSWFNLDVVWALSLIIVGGIALLIPH</sequence>
<dbReference type="AlphaFoldDB" id="A0A844CL39"/>
<dbReference type="Proteomes" id="UP000564704">
    <property type="component" value="Unassembled WGS sequence"/>
</dbReference>
<gene>
    <name evidence="2" type="ORF">FDP25_07975</name>
</gene>
<feature type="transmembrane region" description="Helical" evidence="1">
    <location>
        <begin position="50"/>
        <end position="75"/>
    </location>
</feature>
<proteinExistence type="predicted"/>
<evidence type="ECO:0000256" key="1">
    <source>
        <dbReference type="SAM" id="Phobius"/>
    </source>
</evidence>
<feature type="transmembrane region" description="Helical" evidence="1">
    <location>
        <begin position="81"/>
        <end position="98"/>
    </location>
</feature>
<feature type="transmembrane region" description="Helical" evidence="1">
    <location>
        <begin position="200"/>
        <end position="218"/>
    </location>
</feature>
<accession>A0A844CL39</accession>